<proteinExistence type="evidence at transcript level"/>
<evidence type="ECO:0000313" key="9">
    <source>
        <dbReference type="EMBL" id="CAB3267736.1"/>
    </source>
</evidence>
<dbReference type="AlphaFoldDB" id="A0A6F9DXP1"/>
<feature type="compositionally biased region" description="Low complexity" evidence="7">
    <location>
        <begin position="253"/>
        <end position="264"/>
    </location>
</feature>
<evidence type="ECO:0000256" key="2">
    <source>
        <dbReference type="ARBA" id="ARBA00004414"/>
    </source>
</evidence>
<dbReference type="GO" id="GO:0031902">
    <property type="term" value="C:late endosome membrane"/>
    <property type="evidence" value="ECO:0007669"/>
    <property type="project" value="UniProtKB-SubCell"/>
</dbReference>
<feature type="compositionally biased region" description="Polar residues" evidence="7">
    <location>
        <begin position="335"/>
        <end position="365"/>
    </location>
</feature>
<dbReference type="PANTHER" id="PTHR13083:SF3">
    <property type="entry name" value="WD REPEAT-CONTAINING PROTEIN 91"/>
    <property type="match status" value="1"/>
</dbReference>
<evidence type="ECO:0000259" key="8">
    <source>
        <dbReference type="Pfam" id="PF23138"/>
    </source>
</evidence>
<dbReference type="EMBL" id="LR791874">
    <property type="protein sequence ID" value="CAB3267736.1"/>
    <property type="molecule type" value="mRNA"/>
</dbReference>
<dbReference type="PROSITE" id="PS50294">
    <property type="entry name" value="WD_REPEATS_REGION"/>
    <property type="match status" value="1"/>
</dbReference>
<comment type="similarity">
    <text evidence="3">Belongs to the WD repeat WDR91 family.</text>
</comment>
<feature type="repeat" description="WD" evidence="6">
    <location>
        <begin position="566"/>
        <end position="607"/>
    </location>
</feature>
<evidence type="ECO:0000256" key="5">
    <source>
        <dbReference type="ARBA" id="ARBA00022753"/>
    </source>
</evidence>
<name>A0A6F9DXP1_9ASCI</name>
<dbReference type="SUPFAM" id="SSF50978">
    <property type="entry name" value="WD40 repeat-like"/>
    <property type="match status" value="1"/>
</dbReference>
<protein>
    <recommendedName>
        <fullName evidence="4">WD repeat-containing protein 91</fullName>
    </recommendedName>
</protein>
<dbReference type="PROSITE" id="PS50082">
    <property type="entry name" value="WD_REPEATS_2"/>
    <property type="match status" value="2"/>
</dbReference>
<dbReference type="InterPro" id="IPR036322">
    <property type="entry name" value="WD40_repeat_dom_sf"/>
</dbReference>
<feature type="region of interest" description="Disordered" evidence="7">
    <location>
        <begin position="183"/>
        <end position="275"/>
    </location>
</feature>
<feature type="region of interest" description="Disordered" evidence="7">
    <location>
        <begin position="296"/>
        <end position="380"/>
    </location>
</feature>
<evidence type="ECO:0000256" key="6">
    <source>
        <dbReference type="PROSITE-ProRule" id="PRU00221"/>
    </source>
</evidence>
<dbReference type="GO" id="GO:0141039">
    <property type="term" value="F:phosphatidylinositol 3-kinase inhibitor activity"/>
    <property type="evidence" value="ECO:0007669"/>
    <property type="project" value="InterPro"/>
</dbReference>
<feature type="compositionally biased region" description="Basic and acidic residues" evidence="7">
    <location>
        <begin position="296"/>
        <end position="305"/>
    </location>
</feature>
<dbReference type="Pfam" id="PF00400">
    <property type="entry name" value="WD40"/>
    <property type="match status" value="4"/>
</dbReference>
<gene>
    <name evidence="9" type="primary">Wdr91</name>
</gene>
<keyword evidence="5" id="KW-0967">Endosome</keyword>
<feature type="repeat" description="WD" evidence="6">
    <location>
        <begin position="387"/>
        <end position="419"/>
    </location>
</feature>
<dbReference type="InterPro" id="IPR056327">
    <property type="entry name" value="ARMC9_CTLH-like_dom"/>
</dbReference>
<dbReference type="Pfam" id="PF23138">
    <property type="entry name" value="CTLH_Armc9"/>
    <property type="match status" value="1"/>
</dbReference>
<accession>A0A6F9DXP1</accession>
<dbReference type="GO" id="GO:0051898">
    <property type="term" value="P:negative regulation of phosphatidylinositol 3-kinase/protein kinase B signal transduction"/>
    <property type="evidence" value="ECO:0007669"/>
    <property type="project" value="InterPro"/>
</dbReference>
<feature type="compositionally biased region" description="Polar residues" evidence="7">
    <location>
        <begin position="306"/>
        <end position="327"/>
    </location>
</feature>
<dbReference type="InterPro" id="IPR015943">
    <property type="entry name" value="WD40/YVTN_repeat-like_dom_sf"/>
</dbReference>
<dbReference type="PROSITE" id="PS50896">
    <property type="entry name" value="LISH"/>
    <property type="match status" value="1"/>
</dbReference>
<dbReference type="PANTHER" id="PTHR13083">
    <property type="entry name" value="WD REPEAT-CONTAINING PROTEIN 91"/>
    <property type="match status" value="1"/>
</dbReference>
<feature type="domain" description="ARMC9 CTLH-like" evidence="8">
    <location>
        <begin position="47"/>
        <end position="168"/>
    </location>
</feature>
<dbReference type="GO" id="GO:0031901">
    <property type="term" value="C:early endosome membrane"/>
    <property type="evidence" value="ECO:0007669"/>
    <property type="project" value="UniProtKB-SubCell"/>
</dbReference>
<dbReference type="InterPro" id="IPR039724">
    <property type="entry name" value="WDR91"/>
</dbReference>
<dbReference type="GO" id="GO:0045022">
    <property type="term" value="P:early endosome to late endosome transport"/>
    <property type="evidence" value="ECO:0007669"/>
    <property type="project" value="InterPro"/>
</dbReference>
<keyword evidence="6" id="KW-0853">WD repeat</keyword>
<dbReference type="InterPro" id="IPR001680">
    <property type="entry name" value="WD40_rpt"/>
</dbReference>
<dbReference type="SMART" id="SM00320">
    <property type="entry name" value="WD40"/>
    <property type="match status" value="5"/>
</dbReference>
<sequence length="711" mass="79516">MAWTSGVNVLDSIVQDYLLRRGFNNTLKSLETEIKQDKGFQADKLLQHLLSFISNHDIDGLLNYWKHLERKIFSLLEQSQHQTVKKVELNLYRLYLVTCVQNGKMKECHEFFEKLTPELQSLPEWREWFTLPYIKNPEITKPFTVYFTKQWAETFTLSLFNFLGIVLSNLNPPRLVEILEKNSKSKAKASARPTPSYVKALGVPGSLHTAPQTVEPQEKRKLPFSTKKLSLGISKSNNQPKEPHQQAPKQQEPEPSSSVNVVESRLNSRAKKSSGYQIKRKELFGDLTSTKEYKKVENFENRSSPKQESIYNGNKIQVSQQTNASPKNETRSITDKSPLSSVVNQSPKNRSTNTTPSTALVSNGGMTVKQHPSRPNPTLTLKSTETYQEHHSAIVQCRFNPTTGIAASCDNDGIVKLWQNSPITTISSLIAKSHFQSIEWAKSSPNLLLLGATNGMLRVYDANTKQTMYDTYLNGDSKLINQIKCQPYSNKLALSCINDEQSMYNAPAKMQIWSLSESKLSLDVTISSSNVTCICFNDSGSILASGDTEGNVTVSSSGNFKVITTKKIHAGPVNTIRFAEDGKHLYTIGSDGKLRCWNILTRDGIVTFPIHPMAAGPFEVSGFSGYKQTHQPRGGQLFDLYASHVVTCDKKTPVIYRTDIQTSALDKALTLDAHRAPVLCVDYVSSKTDTFCLSGSMDGHLHLSRIDTQEK</sequence>
<dbReference type="InterPro" id="IPR006594">
    <property type="entry name" value="LisH"/>
</dbReference>
<evidence type="ECO:0000256" key="4">
    <source>
        <dbReference type="ARBA" id="ARBA00021116"/>
    </source>
</evidence>
<evidence type="ECO:0000256" key="7">
    <source>
        <dbReference type="SAM" id="MobiDB-lite"/>
    </source>
</evidence>
<organism evidence="9">
    <name type="scientific">Phallusia mammillata</name>
    <dbReference type="NCBI Taxonomy" id="59560"/>
    <lineage>
        <taxon>Eukaryota</taxon>
        <taxon>Metazoa</taxon>
        <taxon>Chordata</taxon>
        <taxon>Tunicata</taxon>
        <taxon>Ascidiacea</taxon>
        <taxon>Phlebobranchia</taxon>
        <taxon>Ascidiidae</taxon>
        <taxon>Phallusia</taxon>
    </lineage>
</organism>
<dbReference type="Gene3D" id="2.130.10.10">
    <property type="entry name" value="YVTN repeat-like/Quinoprotein amine dehydrogenase"/>
    <property type="match status" value="2"/>
</dbReference>
<reference evidence="9" key="1">
    <citation type="submission" date="2020-04" db="EMBL/GenBank/DDBJ databases">
        <authorList>
            <person name="Neveu A P."/>
        </authorList>
    </citation>
    <scope>NUCLEOTIDE SEQUENCE</scope>
    <source>
        <tissue evidence="9">Whole embryo</tissue>
    </source>
</reference>
<comment type="subcellular location">
    <subcellularLocation>
        <location evidence="1">Early endosome membrane</location>
        <topology evidence="1">Peripheral membrane protein</topology>
    </subcellularLocation>
    <subcellularLocation>
        <location evidence="2">Late endosome membrane</location>
    </subcellularLocation>
</comment>
<evidence type="ECO:0000256" key="3">
    <source>
        <dbReference type="ARBA" id="ARBA00006128"/>
    </source>
</evidence>
<evidence type="ECO:0000256" key="1">
    <source>
        <dbReference type="ARBA" id="ARBA00004220"/>
    </source>
</evidence>